<evidence type="ECO:0000256" key="1">
    <source>
        <dbReference type="ARBA" id="ARBA00010007"/>
    </source>
</evidence>
<dbReference type="PANTHER" id="PTHR42673">
    <property type="entry name" value="MALEYLACETOACETATE ISOMERASE"/>
    <property type="match status" value="1"/>
</dbReference>
<dbReference type="AlphaFoldDB" id="A0A0A1NEM5"/>
<name>A0A0A1NEM5_RHIZD</name>
<dbReference type="Pfam" id="PF02798">
    <property type="entry name" value="GST_N"/>
    <property type="match status" value="1"/>
</dbReference>
<evidence type="ECO:0000259" key="3">
    <source>
        <dbReference type="PROSITE" id="PS50405"/>
    </source>
</evidence>
<dbReference type="SUPFAM" id="SSF52833">
    <property type="entry name" value="Thioredoxin-like"/>
    <property type="match status" value="1"/>
</dbReference>
<protein>
    <submittedName>
        <fullName evidence="4">Thioredoxin-like protein</fullName>
    </submittedName>
</protein>
<dbReference type="Gene3D" id="3.40.30.10">
    <property type="entry name" value="Glutaredoxin"/>
    <property type="match status" value="1"/>
</dbReference>
<dbReference type="GO" id="GO:0005737">
    <property type="term" value="C:cytoplasm"/>
    <property type="evidence" value="ECO:0007669"/>
    <property type="project" value="InterPro"/>
</dbReference>
<dbReference type="Pfam" id="PF00043">
    <property type="entry name" value="GST_C"/>
    <property type="match status" value="1"/>
</dbReference>
<dbReference type="Gene3D" id="1.20.1050.10">
    <property type="match status" value="1"/>
</dbReference>
<evidence type="ECO:0000259" key="2">
    <source>
        <dbReference type="PROSITE" id="PS50404"/>
    </source>
</evidence>
<accession>A0A0A1NEM5</accession>
<dbReference type="InterPro" id="IPR010987">
    <property type="entry name" value="Glutathione-S-Trfase_C-like"/>
</dbReference>
<dbReference type="EMBL" id="KV921263">
    <property type="protein sequence ID" value="ORE22819.1"/>
    <property type="molecule type" value="Genomic_DNA"/>
</dbReference>
<dbReference type="PROSITE" id="PS50404">
    <property type="entry name" value="GST_NTER"/>
    <property type="match status" value="1"/>
</dbReference>
<evidence type="ECO:0000313" key="4">
    <source>
        <dbReference type="EMBL" id="ORE22819.1"/>
    </source>
</evidence>
<comment type="similarity">
    <text evidence="1">Belongs to the GST superfamily. Zeta family.</text>
</comment>
<dbReference type="OMA" id="RMDCDLS"/>
<dbReference type="GO" id="GO:0006749">
    <property type="term" value="P:glutathione metabolic process"/>
    <property type="evidence" value="ECO:0007669"/>
    <property type="project" value="TreeGrafter"/>
</dbReference>
<dbReference type="SFLD" id="SFLDG00358">
    <property type="entry name" value="Main_(cytGST)"/>
    <property type="match status" value="1"/>
</dbReference>
<dbReference type="GO" id="GO:0004364">
    <property type="term" value="F:glutathione transferase activity"/>
    <property type="evidence" value="ECO:0007669"/>
    <property type="project" value="TreeGrafter"/>
</dbReference>
<dbReference type="InterPro" id="IPR005955">
    <property type="entry name" value="GST_Zeta"/>
</dbReference>
<gene>
    <name evidence="4" type="ORF">BCV71DRAFT_284234</name>
</gene>
<dbReference type="GO" id="GO:0016034">
    <property type="term" value="F:maleylacetoacetate isomerase activity"/>
    <property type="evidence" value="ECO:0007669"/>
    <property type="project" value="TreeGrafter"/>
</dbReference>
<dbReference type="InterPro" id="IPR004045">
    <property type="entry name" value="Glutathione_S-Trfase_N"/>
</dbReference>
<dbReference type="Proteomes" id="UP000242381">
    <property type="component" value="Unassembled WGS sequence"/>
</dbReference>
<dbReference type="PROSITE" id="PS50405">
    <property type="entry name" value="GST_CTER"/>
    <property type="match status" value="1"/>
</dbReference>
<dbReference type="NCBIfam" id="TIGR01262">
    <property type="entry name" value="maiA"/>
    <property type="match status" value="1"/>
</dbReference>
<dbReference type="GO" id="GO:0006559">
    <property type="term" value="P:L-phenylalanine catabolic process"/>
    <property type="evidence" value="ECO:0007669"/>
    <property type="project" value="TreeGrafter"/>
</dbReference>
<proteinExistence type="inferred from homology"/>
<organism evidence="4 5">
    <name type="scientific">Rhizopus microsporus</name>
    <dbReference type="NCBI Taxonomy" id="58291"/>
    <lineage>
        <taxon>Eukaryota</taxon>
        <taxon>Fungi</taxon>
        <taxon>Fungi incertae sedis</taxon>
        <taxon>Mucoromycota</taxon>
        <taxon>Mucoromycotina</taxon>
        <taxon>Mucoromycetes</taxon>
        <taxon>Mucorales</taxon>
        <taxon>Mucorineae</taxon>
        <taxon>Rhizopodaceae</taxon>
        <taxon>Rhizopus</taxon>
    </lineage>
</organism>
<dbReference type="InterPro" id="IPR004046">
    <property type="entry name" value="GST_C"/>
</dbReference>
<reference evidence="4 5" key="1">
    <citation type="journal article" date="2016" name="Proc. Natl. Acad. Sci. U.S.A.">
        <title>Lipid metabolic changes in an early divergent fungus govern the establishment of a mutualistic symbiosis with endobacteria.</title>
        <authorList>
            <person name="Lastovetsky O.A."/>
            <person name="Gaspar M.L."/>
            <person name="Mondo S.J."/>
            <person name="LaButti K.M."/>
            <person name="Sandor L."/>
            <person name="Grigoriev I.V."/>
            <person name="Henry S.A."/>
            <person name="Pawlowska T.E."/>
        </authorList>
    </citation>
    <scope>NUCLEOTIDE SEQUENCE [LARGE SCALE GENOMIC DNA]</scope>
    <source>
        <strain evidence="4 5">ATCC 11559</strain>
    </source>
</reference>
<dbReference type="SUPFAM" id="SSF47616">
    <property type="entry name" value="GST C-terminal domain-like"/>
    <property type="match status" value="1"/>
</dbReference>
<sequence>MVETGNTDHSISEQLQNDCSLKEEQIPILYGSYIDEASWRVRIALEWKGINYRYESIDIEHGEHLSSRFYKLNPCKKLPCYMTRTGKILTQSLAIIEYLELNYPQRPMWPKANYHRAKAIAITQDICDIQTSEIKKYLNMIDMDPDRRQETIRREIEGALEGLEKKIKYSSGTYCIGDHISVADFFLVPLHFTVTKKFGIDMKQFPYITRIRNTLMTLSEFKNTHPYNQPDCPEQLRGSEL</sequence>
<dbReference type="InterPro" id="IPR036282">
    <property type="entry name" value="Glutathione-S-Trfase_C_sf"/>
</dbReference>
<dbReference type="InterPro" id="IPR036249">
    <property type="entry name" value="Thioredoxin-like_sf"/>
</dbReference>
<evidence type="ECO:0000313" key="5">
    <source>
        <dbReference type="Proteomes" id="UP000242381"/>
    </source>
</evidence>
<feature type="domain" description="GST C-terminal" evidence="3">
    <location>
        <begin position="112"/>
        <end position="234"/>
    </location>
</feature>
<dbReference type="VEuPathDB" id="FungiDB:BCV72DRAFT_325835"/>
<dbReference type="SFLD" id="SFLDS00019">
    <property type="entry name" value="Glutathione_Transferase_(cytos"/>
    <property type="match status" value="1"/>
</dbReference>
<dbReference type="PANTHER" id="PTHR42673:SF4">
    <property type="entry name" value="MALEYLACETOACETATE ISOMERASE"/>
    <property type="match status" value="1"/>
</dbReference>
<feature type="domain" description="GST N-terminal" evidence="2">
    <location>
        <begin position="25"/>
        <end position="107"/>
    </location>
</feature>
<dbReference type="InterPro" id="IPR040079">
    <property type="entry name" value="Glutathione_S-Trfase"/>
</dbReference>